<dbReference type="AlphaFoldDB" id="A0A1Y5Y8C5"/>
<organism evidence="2 3">
    <name type="scientific">Kibdelosporangium aridum</name>
    <dbReference type="NCBI Taxonomy" id="2030"/>
    <lineage>
        <taxon>Bacteria</taxon>
        <taxon>Bacillati</taxon>
        <taxon>Actinomycetota</taxon>
        <taxon>Actinomycetes</taxon>
        <taxon>Pseudonocardiales</taxon>
        <taxon>Pseudonocardiaceae</taxon>
        <taxon>Kibdelosporangium</taxon>
    </lineage>
</organism>
<sequence>MTIAFAEPAANVVVERGRTTIADRVVDRVTLHAAVEDPDVLSAKASARVTGVVTALDISVTLRYPVPVAATTARVRSHVIARVEELTGLSVSRVDISVAALESDTKPRRRVL</sequence>
<accession>A0A1Y5Y8C5</accession>
<dbReference type="Proteomes" id="UP000192674">
    <property type="component" value="Unassembled WGS sequence"/>
</dbReference>
<gene>
    <name evidence="2" type="ORF">SAMN05661093_09517</name>
</gene>
<evidence type="ECO:0000256" key="1">
    <source>
        <dbReference type="ARBA" id="ARBA00005721"/>
    </source>
</evidence>
<reference evidence="2 3" key="1">
    <citation type="submission" date="2017-04" db="EMBL/GenBank/DDBJ databases">
        <authorList>
            <person name="Afonso C.L."/>
            <person name="Miller P.J."/>
            <person name="Scott M.A."/>
            <person name="Spackman E."/>
            <person name="Goraichik I."/>
            <person name="Dimitrov K.M."/>
            <person name="Suarez D.L."/>
            <person name="Swayne D.E."/>
        </authorList>
    </citation>
    <scope>NUCLEOTIDE SEQUENCE [LARGE SCALE GENOMIC DNA]</scope>
    <source>
        <strain evidence="2 3">DSM 43828</strain>
    </source>
</reference>
<evidence type="ECO:0000313" key="2">
    <source>
        <dbReference type="EMBL" id="SMD25939.1"/>
    </source>
</evidence>
<evidence type="ECO:0000313" key="3">
    <source>
        <dbReference type="Proteomes" id="UP000192674"/>
    </source>
</evidence>
<name>A0A1Y5Y8C5_KIBAR</name>
<proteinExistence type="inferred from homology"/>
<dbReference type="Pfam" id="PF03780">
    <property type="entry name" value="Asp23"/>
    <property type="match status" value="1"/>
</dbReference>
<protein>
    <submittedName>
        <fullName evidence="2">Asp23 family, cell envelope-related function</fullName>
    </submittedName>
</protein>
<dbReference type="RefSeq" id="WP_084433741.1">
    <property type="nucleotide sequence ID" value="NZ_FWXV01000012.1"/>
</dbReference>
<dbReference type="EMBL" id="FWXV01000012">
    <property type="protein sequence ID" value="SMD25939.1"/>
    <property type="molecule type" value="Genomic_DNA"/>
</dbReference>
<dbReference type="OrthoDB" id="4569527at2"/>
<dbReference type="InterPro" id="IPR005531">
    <property type="entry name" value="Asp23"/>
</dbReference>
<comment type="similarity">
    <text evidence="1">Belongs to the asp23 family.</text>
</comment>
<keyword evidence="3" id="KW-1185">Reference proteome</keyword>